<dbReference type="Pfam" id="PF04140">
    <property type="entry name" value="ICMT"/>
    <property type="match status" value="1"/>
</dbReference>
<evidence type="ECO:0000256" key="1">
    <source>
        <dbReference type="ARBA" id="ARBA00004141"/>
    </source>
</evidence>
<dbReference type="EC" id="2.1.1.100" evidence="5"/>
<evidence type="ECO:0000313" key="6">
    <source>
        <dbReference type="EMBL" id="EMD32288.1"/>
    </source>
</evidence>
<evidence type="ECO:0000256" key="2">
    <source>
        <dbReference type="ARBA" id="ARBA00022692"/>
    </source>
</evidence>
<gene>
    <name evidence="6" type="ORF">CERSUDRAFT_24541</name>
</gene>
<keyword evidence="5" id="KW-0949">S-adenosyl-L-methionine</keyword>
<dbReference type="PANTHER" id="PTHR43847:SF1">
    <property type="entry name" value="BLL3993 PROTEIN"/>
    <property type="match status" value="1"/>
</dbReference>
<evidence type="ECO:0000256" key="4">
    <source>
        <dbReference type="ARBA" id="ARBA00023136"/>
    </source>
</evidence>
<dbReference type="InterPro" id="IPR007269">
    <property type="entry name" value="ICMT_MeTrfase"/>
</dbReference>
<comment type="similarity">
    <text evidence="5">Belongs to the class VI-like SAM-binding methyltransferase superfamily. Isoprenylcysteine carboxyl methyltransferase family.</text>
</comment>
<dbReference type="AlphaFoldDB" id="M2Q630"/>
<dbReference type="Gene3D" id="1.20.120.1630">
    <property type="match status" value="1"/>
</dbReference>
<keyword evidence="5" id="KW-0256">Endoplasmic reticulum</keyword>
<name>M2Q630_CERS8</name>
<proteinExistence type="inferred from homology"/>
<dbReference type="Proteomes" id="UP000016930">
    <property type="component" value="Unassembled WGS sequence"/>
</dbReference>
<evidence type="ECO:0000313" key="7">
    <source>
        <dbReference type="Proteomes" id="UP000016930"/>
    </source>
</evidence>
<accession>M2Q630</accession>
<reference evidence="6 7" key="1">
    <citation type="journal article" date="2012" name="Proc. Natl. Acad. Sci. U.S.A.">
        <title>Comparative genomics of Ceriporiopsis subvermispora and Phanerochaete chrysosporium provide insight into selective ligninolysis.</title>
        <authorList>
            <person name="Fernandez-Fueyo E."/>
            <person name="Ruiz-Duenas F.J."/>
            <person name="Ferreira P."/>
            <person name="Floudas D."/>
            <person name="Hibbett D.S."/>
            <person name="Canessa P."/>
            <person name="Larrondo L.F."/>
            <person name="James T.Y."/>
            <person name="Seelenfreund D."/>
            <person name="Lobos S."/>
            <person name="Polanco R."/>
            <person name="Tello M."/>
            <person name="Honda Y."/>
            <person name="Watanabe T."/>
            <person name="Watanabe T."/>
            <person name="Ryu J.S."/>
            <person name="Kubicek C.P."/>
            <person name="Schmoll M."/>
            <person name="Gaskell J."/>
            <person name="Hammel K.E."/>
            <person name="St John F.J."/>
            <person name="Vanden Wymelenberg A."/>
            <person name="Sabat G."/>
            <person name="Splinter BonDurant S."/>
            <person name="Syed K."/>
            <person name="Yadav J.S."/>
            <person name="Doddapaneni H."/>
            <person name="Subramanian V."/>
            <person name="Lavin J.L."/>
            <person name="Oguiza J.A."/>
            <person name="Perez G."/>
            <person name="Pisabarro A.G."/>
            <person name="Ramirez L."/>
            <person name="Santoyo F."/>
            <person name="Master E."/>
            <person name="Coutinho P.M."/>
            <person name="Henrissat B."/>
            <person name="Lombard V."/>
            <person name="Magnuson J.K."/>
            <person name="Kuees U."/>
            <person name="Hori C."/>
            <person name="Igarashi K."/>
            <person name="Samejima M."/>
            <person name="Held B.W."/>
            <person name="Barry K.W."/>
            <person name="LaButti K.M."/>
            <person name="Lapidus A."/>
            <person name="Lindquist E.A."/>
            <person name="Lucas S.M."/>
            <person name="Riley R."/>
            <person name="Salamov A.A."/>
            <person name="Hoffmeister D."/>
            <person name="Schwenk D."/>
            <person name="Hadar Y."/>
            <person name="Yarden O."/>
            <person name="de Vries R.P."/>
            <person name="Wiebenga A."/>
            <person name="Stenlid J."/>
            <person name="Eastwood D."/>
            <person name="Grigoriev I.V."/>
            <person name="Berka R.M."/>
            <person name="Blanchette R.A."/>
            <person name="Kersten P."/>
            <person name="Martinez A.T."/>
            <person name="Vicuna R."/>
            <person name="Cullen D."/>
        </authorList>
    </citation>
    <scope>NUCLEOTIDE SEQUENCE [LARGE SCALE GENOMIC DNA]</scope>
    <source>
        <strain evidence="6 7">B</strain>
    </source>
</reference>
<protein>
    <recommendedName>
        <fullName evidence="5">Protein-S-isoprenylcysteine O-methyltransferase</fullName>
        <ecNumber evidence="5">2.1.1.100</ecNumber>
    </recommendedName>
</protein>
<keyword evidence="7" id="KW-1185">Reference proteome</keyword>
<comment type="subcellular location">
    <subcellularLocation>
        <location evidence="5">Endoplasmic reticulum membrane</location>
        <topology evidence="5">Multi-pass membrane protein</topology>
    </subcellularLocation>
    <subcellularLocation>
        <location evidence="1">Membrane</location>
        <topology evidence="1">Multi-pass membrane protein</topology>
    </subcellularLocation>
</comment>
<keyword evidence="5" id="KW-0808">Transferase</keyword>
<keyword evidence="2" id="KW-0812">Transmembrane</keyword>
<feature type="non-terminal residue" evidence="6">
    <location>
        <position position="178"/>
    </location>
</feature>
<feature type="non-terminal residue" evidence="6">
    <location>
        <position position="1"/>
    </location>
</feature>
<dbReference type="GO" id="GO:0005789">
    <property type="term" value="C:endoplasmic reticulum membrane"/>
    <property type="evidence" value="ECO:0007669"/>
    <property type="project" value="UniProtKB-SubCell"/>
</dbReference>
<keyword evidence="4" id="KW-0472">Membrane</keyword>
<sequence>WAACLSEAATILASHNATSVATQGTLSALSWTSTQDVKNNMSPIFLLGWALSVSGGLVRLSCYRTLGRFFTFEVAVRPKHRLITTGPYAWVRHPSYTAGITETAGNTICLFHSGSWVRESGVLGTRWGSAIACVLWIWDAYLVVSVCRRMPQEDQILRKHFGKQWDDWATKVPYRLMP</sequence>
<dbReference type="HOGENOM" id="CLU_065200_6_0_1"/>
<keyword evidence="5" id="KW-0489">Methyltransferase</keyword>
<dbReference type="InterPro" id="IPR052527">
    <property type="entry name" value="Metal_cation-efflux_comp"/>
</dbReference>
<dbReference type="EMBL" id="KB445812">
    <property type="protein sequence ID" value="EMD32288.1"/>
    <property type="molecule type" value="Genomic_DNA"/>
</dbReference>
<organism evidence="6 7">
    <name type="scientific">Ceriporiopsis subvermispora (strain B)</name>
    <name type="common">White-rot fungus</name>
    <name type="synonym">Gelatoporia subvermispora</name>
    <dbReference type="NCBI Taxonomy" id="914234"/>
    <lineage>
        <taxon>Eukaryota</taxon>
        <taxon>Fungi</taxon>
        <taxon>Dikarya</taxon>
        <taxon>Basidiomycota</taxon>
        <taxon>Agaricomycotina</taxon>
        <taxon>Agaricomycetes</taxon>
        <taxon>Polyporales</taxon>
        <taxon>Gelatoporiaceae</taxon>
        <taxon>Gelatoporia</taxon>
    </lineage>
</organism>
<dbReference type="STRING" id="914234.M2Q630"/>
<evidence type="ECO:0000256" key="5">
    <source>
        <dbReference type="RuleBase" id="RU362022"/>
    </source>
</evidence>
<dbReference type="PANTHER" id="PTHR43847">
    <property type="entry name" value="BLL3993 PROTEIN"/>
    <property type="match status" value="1"/>
</dbReference>
<dbReference type="GO" id="GO:0004671">
    <property type="term" value="F:protein C-terminal S-isoprenylcysteine carboxyl O-methyltransferase activity"/>
    <property type="evidence" value="ECO:0007669"/>
    <property type="project" value="UniProtKB-EC"/>
</dbReference>
<dbReference type="OrthoDB" id="422086at2759"/>
<evidence type="ECO:0000256" key="3">
    <source>
        <dbReference type="ARBA" id="ARBA00022989"/>
    </source>
</evidence>
<comment type="catalytic activity">
    <reaction evidence="5">
        <text>[protein]-C-terminal S-[(2E,6E)-farnesyl]-L-cysteine + S-adenosyl-L-methionine = [protein]-C-terminal S-[(2E,6E)-farnesyl]-L-cysteine methyl ester + S-adenosyl-L-homocysteine</text>
        <dbReference type="Rhea" id="RHEA:21672"/>
        <dbReference type="Rhea" id="RHEA-COMP:12125"/>
        <dbReference type="Rhea" id="RHEA-COMP:12126"/>
        <dbReference type="ChEBI" id="CHEBI:57856"/>
        <dbReference type="ChEBI" id="CHEBI:59789"/>
        <dbReference type="ChEBI" id="CHEBI:90510"/>
        <dbReference type="ChEBI" id="CHEBI:90511"/>
        <dbReference type="EC" id="2.1.1.100"/>
    </reaction>
</comment>
<dbReference type="GO" id="GO:0032259">
    <property type="term" value="P:methylation"/>
    <property type="evidence" value="ECO:0007669"/>
    <property type="project" value="UniProtKB-KW"/>
</dbReference>
<keyword evidence="3" id="KW-1133">Transmembrane helix</keyword>